<dbReference type="InterPro" id="IPR038482">
    <property type="entry name" value="Tp34-type_sf"/>
</dbReference>
<feature type="chain" id="PRO_5040721863" description="Iron transporter" evidence="3">
    <location>
        <begin position="22"/>
        <end position="186"/>
    </location>
</feature>
<evidence type="ECO:0000313" key="4">
    <source>
        <dbReference type="EMBL" id="SIR86842.1"/>
    </source>
</evidence>
<dbReference type="PROSITE" id="PS51257">
    <property type="entry name" value="PROKAR_LIPOPROTEIN"/>
    <property type="match status" value="1"/>
</dbReference>
<evidence type="ECO:0000256" key="2">
    <source>
        <dbReference type="ARBA" id="ARBA00022729"/>
    </source>
</evidence>
<evidence type="ECO:0000256" key="3">
    <source>
        <dbReference type="SAM" id="SignalP"/>
    </source>
</evidence>
<dbReference type="Pfam" id="PF10634">
    <property type="entry name" value="Iron_transport"/>
    <property type="match status" value="1"/>
</dbReference>
<organism evidence="4 5">
    <name type="scientific">Peribacillus simplex</name>
    <dbReference type="NCBI Taxonomy" id="1478"/>
    <lineage>
        <taxon>Bacteria</taxon>
        <taxon>Bacillati</taxon>
        <taxon>Bacillota</taxon>
        <taxon>Bacilli</taxon>
        <taxon>Bacillales</taxon>
        <taxon>Bacillaceae</taxon>
        <taxon>Peribacillus</taxon>
    </lineage>
</organism>
<proteinExistence type="inferred from homology"/>
<evidence type="ECO:0000313" key="5">
    <source>
        <dbReference type="Proteomes" id="UP000185829"/>
    </source>
</evidence>
<gene>
    <name evidence="4" type="ORF">SAMN05878482_106287</name>
</gene>
<dbReference type="Proteomes" id="UP000185829">
    <property type="component" value="Unassembled WGS sequence"/>
</dbReference>
<comment type="similarity">
    <text evidence="1">Belongs to the UPF0423 family.</text>
</comment>
<dbReference type="InterPro" id="IPR018470">
    <property type="entry name" value="Metal-bd_Tp34-typ"/>
</dbReference>
<keyword evidence="2 3" id="KW-0732">Signal</keyword>
<protein>
    <recommendedName>
        <fullName evidence="6">Iron transporter</fullName>
    </recommendedName>
</protein>
<dbReference type="RefSeq" id="WP_081395735.1">
    <property type="nucleotide sequence ID" value="NZ_FTMX01000006.1"/>
</dbReference>
<dbReference type="Gene3D" id="2.60.40.2480">
    <property type="entry name" value="Periplasmic metal-binding protein Tp34-type"/>
    <property type="match status" value="1"/>
</dbReference>
<evidence type="ECO:0000256" key="1">
    <source>
        <dbReference type="ARBA" id="ARBA00010013"/>
    </source>
</evidence>
<feature type="signal peptide" evidence="3">
    <location>
        <begin position="1"/>
        <end position="21"/>
    </location>
</feature>
<sequence>MRKLLLILVSIVILALSVACTDQKDKASEQKGKSIKHEQHEEAGEDVTIGQVNKNGMEINAVYMPHSVEVAPVEHGGKEGNIHLEADIHATGDNTFGFHEGEWIPYLSIKYKIHHLDSNKVIEEGQLYQMVAGDPHYASNVYIPQSGNYELTYEISAPDLARHVGDVKGFYEPMTFKWKFKYEESK</sequence>
<evidence type="ECO:0008006" key="6">
    <source>
        <dbReference type="Google" id="ProtNLM"/>
    </source>
</evidence>
<name>A0A9X8RCB1_9BACI</name>
<dbReference type="EMBL" id="FTMX01000006">
    <property type="protein sequence ID" value="SIR86842.1"/>
    <property type="molecule type" value="Genomic_DNA"/>
</dbReference>
<dbReference type="AlphaFoldDB" id="A0A9X8RCB1"/>
<accession>A0A9X8RCB1</accession>
<reference evidence="4 5" key="1">
    <citation type="submission" date="2017-01" db="EMBL/GenBank/DDBJ databases">
        <authorList>
            <person name="Varghese N."/>
            <person name="Submissions S."/>
        </authorList>
    </citation>
    <scope>NUCLEOTIDE SEQUENCE [LARGE SCALE GENOMIC DNA]</scope>
    <source>
        <strain evidence="4 5">RUG2-6</strain>
    </source>
</reference>
<comment type="caution">
    <text evidence="4">The sequence shown here is derived from an EMBL/GenBank/DDBJ whole genome shotgun (WGS) entry which is preliminary data.</text>
</comment>